<dbReference type="PRINTS" id="PR01506">
    <property type="entry name" value="TATBPROTEIN"/>
</dbReference>
<sequence>MFFDLSPFKLVALLIVATLVFGPDKLPEMILQVRDFIRKVRAFADSAKQEVRGELGPEFKDFEFEDLNPRTFVTKHLLADDALGLREIRNGLSLREEAEDLREAASTAAVGVDLSKSDSDRSGTPVPPRYDPDAT</sequence>
<keyword evidence="3" id="KW-0812">Transmembrane</keyword>
<protein>
    <submittedName>
        <fullName evidence="9">Sec-independent protein translocase subunit TatB</fullName>
    </submittedName>
</protein>
<reference evidence="9 10" key="1">
    <citation type="submission" date="2019-04" db="EMBL/GenBank/DDBJ databases">
        <title>Streptomyces oryziradicis sp. nov., a novel actinomycete isolated from rhizosphere soil of rice (Oryza sativa L.).</title>
        <authorList>
            <person name="Li C."/>
        </authorList>
    </citation>
    <scope>NUCLEOTIDE SEQUENCE [LARGE SCALE GENOMIC DNA]</scope>
    <source>
        <strain evidence="9 10">NEAU-C40</strain>
    </source>
</reference>
<feature type="region of interest" description="Disordered" evidence="8">
    <location>
        <begin position="108"/>
        <end position="135"/>
    </location>
</feature>
<dbReference type="Gene3D" id="1.20.5.3310">
    <property type="match status" value="1"/>
</dbReference>
<evidence type="ECO:0000256" key="5">
    <source>
        <dbReference type="ARBA" id="ARBA00022989"/>
    </source>
</evidence>
<dbReference type="OrthoDB" id="3267321at2"/>
<evidence type="ECO:0000256" key="2">
    <source>
        <dbReference type="ARBA" id="ARBA00022448"/>
    </source>
</evidence>
<evidence type="ECO:0000313" key="9">
    <source>
        <dbReference type="EMBL" id="TKA00597.1"/>
    </source>
</evidence>
<accession>A0A4U0RYC7</accession>
<dbReference type="GO" id="GO:0015031">
    <property type="term" value="P:protein transport"/>
    <property type="evidence" value="ECO:0007669"/>
    <property type="project" value="UniProtKB-KW"/>
</dbReference>
<name>A0A4U0RYC7_9ACTN</name>
<dbReference type="AlphaFoldDB" id="A0A4U0RYC7"/>
<gene>
    <name evidence="9" type="ORF">FCI23_42495</name>
</gene>
<evidence type="ECO:0000256" key="7">
    <source>
        <dbReference type="ARBA" id="ARBA00023136"/>
    </source>
</evidence>
<evidence type="ECO:0000313" key="10">
    <source>
        <dbReference type="Proteomes" id="UP000305778"/>
    </source>
</evidence>
<dbReference type="Proteomes" id="UP000305778">
    <property type="component" value="Unassembled WGS sequence"/>
</dbReference>
<comment type="caution">
    <text evidence="9">The sequence shown here is derived from an EMBL/GenBank/DDBJ whole genome shotgun (WGS) entry which is preliminary data.</text>
</comment>
<keyword evidence="5" id="KW-1133">Transmembrane helix</keyword>
<keyword evidence="6" id="KW-0811">Translocation</keyword>
<evidence type="ECO:0000256" key="6">
    <source>
        <dbReference type="ARBA" id="ARBA00023010"/>
    </source>
</evidence>
<comment type="subcellular location">
    <subcellularLocation>
        <location evidence="1">Membrane</location>
        <topology evidence="1">Single-pass membrane protein</topology>
    </subcellularLocation>
</comment>
<dbReference type="RefSeq" id="WP_136729410.1">
    <property type="nucleotide sequence ID" value="NZ_SUMC01000083.1"/>
</dbReference>
<dbReference type="Pfam" id="PF02416">
    <property type="entry name" value="TatA_B_E"/>
    <property type="match status" value="1"/>
</dbReference>
<dbReference type="GO" id="GO:0016020">
    <property type="term" value="C:membrane"/>
    <property type="evidence" value="ECO:0007669"/>
    <property type="project" value="UniProtKB-ARBA"/>
</dbReference>
<evidence type="ECO:0000256" key="4">
    <source>
        <dbReference type="ARBA" id="ARBA00022927"/>
    </source>
</evidence>
<keyword evidence="2" id="KW-0813">Transport</keyword>
<evidence type="ECO:0000256" key="3">
    <source>
        <dbReference type="ARBA" id="ARBA00022692"/>
    </source>
</evidence>
<dbReference type="NCBIfam" id="NF002377">
    <property type="entry name" value="PRK01371.1-4"/>
    <property type="match status" value="1"/>
</dbReference>
<keyword evidence="4" id="KW-0653">Protein transport</keyword>
<dbReference type="InterPro" id="IPR003369">
    <property type="entry name" value="TatA/B/E"/>
</dbReference>
<keyword evidence="10" id="KW-1185">Reference proteome</keyword>
<evidence type="ECO:0000256" key="8">
    <source>
        <dbReference type="SAM" id="MobiDB-lite"/>
    </source>
</evidence>
<proteinExistence type="predicted"/>
<organism evidence="9 10">
    <name type="scientific">Actinacidiphila oryziradicis</name>
    <dbReference type="NCBI Taxonomy" id="2571141"/>
    <lineage>
        <taxon>Bacteria</taxon>
        <taxon>Bacillati</taxon>
        <taxon>Actinomycetota</taxon>
        <taxon>Actinomycetes</taxon>
        <taxon>Kitasatosporales</taxon>
        <taxon>Streptomycetaceae</taxon>
        <taxon>Actinacidiphila</taxon>
    </lineage>
</organism>
<keyword evidence="7" id="KW-0472">Membrane</keyword>
<evidence type="ECO:0000256" key="1">
    <source>
        <dbReference type="ARBA" id="ARBA00004167"/>
    </source>
</evidence>
<dbReference type="EMBL" id="SUMC01000083">
    <property type="protein sequence ID" value="TKA00597.1"/>
    <property type="molecule type" value="Genomic_DNA"/>
</dbReference>